<feature type="transmembrane region" description="Helical" evidence="8">
    <location>
        <begin position="88"/>
        <end position="105"/>
    </location>
</feature>
<dbReference type="PRINTS" id="PR00237">
    <property type="entry name" value="GPCRRHODOPSN"/>
</dbReference>
<dbReference type="GO" id="GO:0004930">
    <property type="term" value="F:G protein-coupled receptor activity"/>
    <property type="evidence" value="ECO:0007669"/>
    <property type="project" value="UniProtKB-KW"/>
</dbReference>
<comment type="caution">
    <text evidence="10">The sequence shown here is derived from an EMBL/GenBank/DDBJ whole genome shotgun (WGS) entry which is preliminary data.</text>
</comment>
<feature type="transmembrane region" description="Helical" evidence="8">
    <location>
        <begin position="51"/>
        <end position="76"/>
    </location>
</feature>
<keyword evidence="4" id="KW-0297">G-protein coupled receptor</keyword>
<dbReference type="GO" id="GO:0005886">
    <property type="term" value="C:plasma membrane"/>
    <property type="evidence" value="ECO:0007669"/>
    <property type="project" value="TreeGrafter"/>
</dbReference>
<feature type="transmembrane region" description="Helical" evidence="8">
    <location>
        <begin position="329"/>
        <end position="347"/>
    </location>
</feature>
<comment type="subcellular location">
    <subcellularLocation>
        <location evidence="1">Membrane</location>
        <topology evidence="1">Multi-pass membrane protein</topology>
    </subcellularLocation>
</comment>
<evidence type="ECO:0000256" key="4">
    <source>
        <dbReference type="ARBA" id="ARBA00023040"/>
    </source>
</evidence>
<dbReference type="PANTHER" id="PTHR24243">
    <property type="entry name" value="G-PROTEIN COUPLED RECEPTOR"/>
    <property type="match status" value="1"/>
</dbReference>
<feature type="domain" description="G-protein coupled receptors family 1 profile" evidence="9">
    <location>
        <begin position="68"/>
        <end position="348"/>
    </location>
</feature>
<feature type="transmembrane region" description="Helical" evidence="8">
    <location>
        <begin position="177"/>
        <end position="194"/>
    </location>
</feature>
<name>A0A9Q1CHT5_HOLLE</name>
<protein>
    <submittedName>
        <fullName evidence="10">Growth hormone secretagogue receptor type 1</fullName>
    </submittedName>
</protein>
<dbReference type="Gene3D" id="1.20.1070.10">
    <property type="entry name" value="Rhodopsin 7-helix transmembrane proteins"/>
    <property type="match status" value="1"/>
</dbReference>
<organism evidence="10 11">
    <name type="scientific">Holothuria leucospilota</name>
    <name type="common">Black long sea cucumber</name>
    <name type="synonym">Mertensiothuria leucospilota</name>
    <dbReference type="NCBI Taxonomy" id="206669"/>
    <lineage>
        <taxon>Eukaryota</taxon>
        <taxon>Metazoa</taxon>
        <taxon>Echinodermata</taxon>
        <taxon>Eleutherozoa</taxon>
        <taxon>Echinozoa</taxon>
        <taxon>Holothuroidea</taxon>
        <taxon>Aspidochirotacea</taxon>
        <taxon>Aspidochirotida</taxon>
        <taxon>Holothuriidae</taxon>
        <taxon>Holothuria</taxon>
    </lineage>
</organism>
<feature type="transmembrane region" description="Helical" evidence="8">
    <location>
        <begin position="286"/>
        <end position="309"/>
    </location>
</feature>
<feature type="transmembrane region" description="Helical" evidence="8">
    <location>
        <begin position="125"/>
        <end position="156"/>
    </location>
</feature>
<evidence type="ECO:0000256" key="1">
    <source>
        <dbReference type="ARBA" id="ARBA00004141"/>
    </source>
</evidence>
<evidence type="ECO:0000256" key="8">
    <source>
        <dbReference type="SAM" id="Phobius"/>
    </source>
</evidence>
<dbReference type="Pfam" id="PF00001">
    <property type="entry name" value="7tm_1"/>
    <property type="match status" value="1"/>
</dbReference>
<dbReference type="Proteomes" id="UP001152320">
    <property type="component" value="Chromosome 3"/>
</dbReference>
<dbReference type="AlphaFoldDB" id="A0A9Q1CHT5"/>
<dbReference type="OrthoDB" id="10036964at2759"/>
<accession>A0A9Q1CHT5</accession>
<keyword evidence="3 8" id="KW-1133">Transmembrane helix</keyword>
<evidence type="ECO:0000259" key="9">
    <source>
        <dbReference type="PROSITE" id="PS50262"/>
    </source>
</evidence>
<dbReference type="InterPro" id="IPR000276">
    <property type="entry name" value="GPCR_Rhodpsn"/>
</dbReference>
<evidence type="ECO:0000256" key="2">
    <source>
        <dbReference type="ARBA" id="ARBA00022692"/>
    </source>
</evidence>
<proteinExistence type="predicted"/>
<dbReference type="CDD" id="cd00637">
    <property type="entry name" value="7tm_classA_rhodopsin-like"/>
    <property type="match status" value="1"/>
</dbReference>
<keyword evidence="2 8" id="KW-0812">Transmembrane</keyword>
<evidence type="ECO:0000313" key="11">
    <source>
        <dbReference type="Proteomes" id="UP001152320"/>
    </source>
</evidence>
<dbReference type="InterPro" id="IPR017452">
    <property type="entry name" value="GPCR_Rhodpsn_7TM"/>
</dbReference>
<sequence>MTMTSENEADLSNSSKFGSSWNLCDNDSIVLNLSNYTMSEVKWFFYPDIDYILIGHVMPFILTFGLVGNALFIYVIMRVKSMRTITNIYLINLAIADSCYITFGILDKMAGIRSSPVLLDMHALGVTWCITVFPFVRMCAFASLFLVTLVTFDKYYAICKPLQHHLRTSPGRSHTKYVILLAWFFAFCIAVFTIPNSSRIVSVCVLYPTQSQQTYPEVVSYCNPMKKWMPTAVHGVQTLPFFVALFPNIFMYCQIVRRLHNRKLVGSNIPPLVRNRLKLRNTVAKMLVFNGTIFFLCNMPFHTTSLIYMLSHYFNDASKNAWEIKLQPVQPIIHLLMYINSASNPYIYHSVNRSYRKCLYQAIFCSKPRKSVSMIRSTIIPGTLVPNVNLTEAISDDTHL</sequence>
<gene>
    <name evidence="10" type="ORF">HOLleu_08600</name>
</gene>
<keyword evidence="11" id="KW-1185">Reference proteome</keyword>
<dbReference type="PANTHER" id="PTHR24243:SF208">
    <property type="entry name" value="PYROKININ-1 RECEPTOR"/>
    <property type="match status" value="1"/>
</dbReference>
<feature type="transmembrane region" description="Helical" evidence="8">
    <location>
        <begin position="234"/>
        <end position="253"/>
    </location>
</feature>
<evidence type="ECO:0000256" key="5">
    <source>
        <dbReference type="ARBA" id="ARBA00023136"/>
    </source>
</evidence>
<evidence type="ECO:0000256" key="7">
    <source>
        <dbReference type="ARBA" id="ARBA00023224"/>
    </source>
</evidence>
<dbReference type="PROSITE" id="PS50262">
    <property type="entry name" value="G_PROTEIN_RECEP_F1_2"/>
    <property type="match status" value="1"/>
</dbReference>
<reference evidence="10" key="1">
    <citation type="submission" date="2021-10" db="EMBL/GenBank/DDBJ databases">
        <title>Tropical sea cucumber genome reveals ecological adaptation and Cuvierian tubules defense mechanism.</title>
        <authorList>
            <person name="Chen T."/>
        </authorList>
    </citation>
    <scope>NUCLEOTIDE SEQUENCE</scope>
    <source>
        <strain evidence="10">Nanhai2018</strain>
        <tissue evidence="10">Muscle</tissue>
    </source>
</reference>
<evidence type="ECO:0000256" key="3">
    <source>
        <dbReference type="ARBA" id="ARBA00022989"/>
    </source>
</evidence>
<evidence type="ECO:0000256" key="6">
    <source>
        <dbReference type="ARBA" id="ARBA00023170"/>
    </source>
</evidence>
<keyword evidence="5 8" id="KW-0472">Membrane</keyword>
<evidence type="ECO:0000313" key="10">
    <source>
        <dbReference type="EMBL" id="KAJ8045566.1"/>
    </source>
</evidence>
<dbReference type="EMBL" id="JAIZAY010000003">
    <property type="protein sequence ID" value="KAJ8045566.1"/>
    <property type="molecule type" value="Genomic_DNA"/>
</dbReference>
<keyword evidence="6 10" id="KW-0675">Receptor</keyword>
<dbReference type="SUPFAM" id="SSF81321">
    <property type="entry name" value="Family A G protein-coupled receptor-like"/>
    <property type="match status" value="1"/>
</dbReference>
<keyword evidence="7" id="KW-0807">Transducer</keyword>